<protein>
    <submittedName>
        <fullName evidence="1">Uncharacterized protein</fullName>
    </submittedName>
</protein>
<organism evidence="1 2">
    <name type="scientific">Oleoguttula mirabilis</name>
    <dbReference type="NCBI Taxonomy" id="1507867"/>
    <lineage>
        <taxon>Eukaryota</taxon>
        <taxon>Fungi</taxon>
        <taxon>Dikarya</taxon>
        <taxon>Ascomycota</taxon>
        <taxon>Pezizomycotina</taxon>
        <taxon>Dothideomycetes</taxon>
        <taxon>Dothideomycetidae</taxon>
        <taxon>Mycosphaerellales</taxon>
        <taxon>Teratosphaeriaceae</taxon>
        <taxon>Oleoguttula</taxon>
    </lineage>
</organism>
<name>A0AAV9JWE8_9PEZI</name>
<dbReference type="AlphaFoldDB" id="A0AAV9JWE8"/>
<proteinExistence type="predicted"/>
<dbReference type="EMBL" id="JAVFHQ010000003">
    <property type="protein sequence ID" value="KAK4549920.1"/>
    <property type="molecule type" value="Genomic_DNA"/>
</dbReference>
<dbReference type="Proteomes" id="UP001324427">
    <property type="component" value="Unassembled WGS sequence"/>
</dbReference>
<comment type="caution">
    <text evidence="1">The sequence shown here is derived from an EMBL/GenBank/DDBJ whole genome shotgun (WGS) entry which is preliminary data.</text>
</comment>
<gene>
    <name evidence="1" type="ORF">LTR36_005221</name>
</gene>
<keyword evidence="2" id="KW-1185">Reference proteome</keyword>
<sequence>MDWFEEQLWALMRIKYGGDSDGCETSRMHKRREFLGVLGLPTRPQQGFQYVPSKTAARLAKWWFELEDIGDSRDRIGLQLLEVAICEEMKLMPTLSRNRRV</sequence>
<evidence type="ECO:0000313" key="2">
    <source>
        <dbReference type="Proteomes" id="UP001324427"/>
    </source>
</evidence>
<accession>A0AAV9JWE8</accession>
<evidence type="ECO:0000313" key="1">
    <source>
        <dbReference type="EMBL" id="KAK4549920.1"/>
    </source>
</evidence>
<reference evidence="1 2" key="1">
    <citation type="submission" date="2021-11" db="EMBL/GenBank/DDBJ databases">
        <title>Black yeast isolated from Biological Soil Crust.</title>
        <authorList>
            <person name="Kurbessoian T."/>
        </authorList>
    </citation>
    <scope>NUCLEOTIDE SEQUENCE [LARGE SCALE GENOMIC DNA]</scope>
    <source>
        <strain evidence="1 2">CCFEE 5522</strain>
    </source>
</reference>